<accession>A0A1H6LVF0</accession>
<evidence type="ECO:0000313" key="1">
    <source>
        <dbReference type="EMBL" id="SEH89500.1"/>
    </source>
</evidence>
<dbReference type="SUPFAM" id="SSF141734">
    <property type="entry name" value="HisI-like"/>
    <property type="match status" value="1"/>
</dbReference>
<dbReference type="STRING" id="235205.BAZSYMB_SCAFFOLD00039_5"/>
<dbReference type="Gene3D" id="3.10.20.810">
    <property type="entry name" value="Phosphoribosyl-AMP cyclohydrolase"/>
    <property type="match status" value="1"/>
</dbReference>
<dbReference type="InterPro" id="IPR038019">
    <property type="entry name" value="PRib_AMP_CycHydrolase_sf"/>
</dbReference>
<dbReference type="EMBL" id="CVUD02000220">
    <property type="protein sequence ID" value="SEH89500.1"/>
    <property type="molecule type" value="Genomic_DNA"/>
</dbReference>
<name>A0A1H6LVF0_9GAMM</name>
<gene>
    <name evidence="1" type="ORF">BAZSYMB_SCAFFOLD00039_5</name>
</gene>
<dbReference type="Proteomes" id="UP000198559">
    <property type="component" value="Unassembled WGS sequence"/>
</dbReference>
<dbReference type="GO" id="GO:0016787">
    <property type="term" value="F:hydrolase activity"/>
    <property type="evidence" value="ECO:0007669"/>
    <property type="project" value="UniProtKB-KW"/>
</dbReference>
<protein>
    <submittedName>
        <fullName evidence="1">[similarity to] phosphoribosyl-AMPcyclohydrolase</fullName>
    </submittedName>
</protein>
<organism evidence="1 2">
    <name type="scientific">Bathymodiolus azoricus thioautotrophic gill symbiont</name>
    <dbReference type="NCBI Taxonomy" id="235205"/>
    <lineage>
        <taxon>Bacteria</taxon>
        <taxon>Pseudomonadati</taxon>
        <taxon>Pseudomonadota</taxon>
        <taxon>Gammaproteobacteria</taxon>
        <taxon>sulfur-oxidizing symbionts</taxon>
    </lineage>
</organism>
<proteinExistence type="predicted"/>
<sequence length="74" mass="8603">MKVLEQVRFDDKGLIPAIAQDFETEEILMFAWMNQESLSLTIKKNKQFTILVHAKNCGLKAKNQDIHNLLKLFI</sequence>
<dbReference type="AlphaFoldDB" id="A0A1H6LVF0"/>
<keyword evidence="1" id="KW-0378">Hydrolase</keyword>
<reference evidence="2" key="1">
    <citation type="submission" date="2016-06" db="EMBL/GenBank/DDBJ databases">
        <authorList>
            <person name="Petersen J."/>
            <person name="Sayavedra L."/>
        </authorList>
    </citation>
    <scope>NUCLEOTIDE SEQUENCE [LARGE SCALE GENOMIC DNA]</scope>
    <source>
        <strain evidence="2">BazSymB</strain>
    </source>
</reference>
<evidence type="ECO:0000313" key="2">
    <source>
        <dbReference type="Proteomes" id="UP000198559"/>
    </source>
</evidence>